<feature type="binding site" evidence="18">
    <location>
        <position position="264"/>
    </location>
    <ligand>
        <name>ATP</name>
        <dbReference type="ChEBI" id="CHEBI:30616"/>
    </ligand>
</feature>
<evidence type="ECO:0000256" key="20">
    <source>
        <dbReference type="SAM" id="SignalP"/>
    </source>
</evidence>
<dbReference type="CDD" id="cd23598">
    <property type="entry name" value="TFP_LU_ECD_Babo"/>
    <property type="match status" value="1"/>
</dbReference>
<dbReference type="InterPro" id="IPR008271">
    <property type="entry name" value="Ser/Thr_kinase_AS"/>
</dbReference>
<dbReference type="InterPro" id="IPR045860">
    <property type="entry name" value="Snake_toxin-like_sf"/>
</dbReference>
<keyword evidence="24" id="KW-1185">Reference proteome</keyword>
<protein>
    <recommendedName>
        <fullName evidence="5">receptor protein serine/threonine kinase</fullName>
        <ecNumber evidence="5">2.7.11.30</ecNumber>
    </recommendedName>
</protein>
<dbReference type="SUPFAM" id="SSF56112">
    <property type="entry name" value="Protein kinase-like (PK-like)"/>
    <property type="match status" value="1"/>
</dbReference>
<dbReference type="AlphaFoldDB" id="A0A7R9BFW5"/>
<gene>
    <name evidence="23" type="ORF">NMOB1V02_LOCUS2205</name>
</gene>
<dbReference type="PROSITE" id="PS00108">
    <property type="entry name" value="PROTEIN_KINASE_ST"/>
    <property type="match status" value="1"/>
</dbReference>
<evidence type="ECO:0000256" key="8">
    <source>
        <dbReference type="ARBA" id="ARBA00022692"/>
    </source>
</evidence>
<evidence type="ECO:0000313" key="23">
    <source>
        <dbReference type="EMBL" id="CAD7274370.1"/>
    </source>
</evidence>
<dbReference type="InterPro" id="IPR011009">
    <property type="entry name" value="Kinase-like_dom_sf"/>
</dbReference>
<name>A0A7R9BFW5_9CRUS</name>
<dbReference type="GO" id="GO:0071363">
    <property type="term" value="P:cellular response to growth factor stimulus"/>
    <property type="evidence" value="ECO:0007669"/>
    <property type="project" value="TreeGrafter"/>
</dbReference>
<keyword evidence="11 18" id="KW-0547">Nucleotide-binding</keyword>
<keyword evidence="10 20" id="KW-0732">Signal</keyword>
<keyword evidence="7" id="KW-0808">Transferase</keyword>
<feature type="transmembrane region" description="Helical" evidence="19">
    <location>
        <begin position="136"/>
        <end position="156"/>
    </location>
</feature>
<organism evidence="23">
    <name type="scientific">Notodromas monacha</name>
    <dbReference type="NCBI Taxonomy" id="399045"/>
    <lineage>
        <taxon>Eukaryota</taxon>
        <taxon>Metazoa</taxon>
        <taxon>Ecdysozoa</taxon>
        <taxon>Arthropoda</taxon>
        <taxon>Crustacea</taxon>
        <taxon>Oligostraca</taxon>
        <taxon>Ostracoda</taxon>
        <taxon>Podocopa</taxon>
        <taxon>Podocopida</taxon>
        <taxon>Cypridocopina</taxon>
        <taxon>Cypridoidea</taxon>
        <taxon>Cyprididae</taxon>
        <taxon>Notodromas</taxon>
    </lineage>
</organism>
<dbReference type="Gene3D" id="1.10.510.10">
    <property type="entry name" value="Transferase(Phosphotransferase) domain 1"/>
    <property type="match status" value="1"/>
</dbReference>
<accession>A0A7R9BFW5</accession>
<dbReference type="Pfam" id="PF08515">
    <property type="entry name" value="TGF_beta_GS"/>
    <property type="match status" value="1"/>
</dbReference>
<keyword evidence="16 19" id="KW-0472">Membrane</keyword>
<dbReference type="Proteomes" id="UP000678499">
    <property type="component" value="Unassembled WGS sequence"/>
</dbReference>
<dbReference type="EMBL" id="CAJPEX010000241">
    <property type="protein sequence ID" value="CAG0914522.1"/>
    <property type="molecule type" value="Genomic_DNA"/>
</dbReference>
<dbReference type="EC" id="2.7.11.30" evidence="5"/>
<dbReference type="GO" id="GO:0005524">
    <property type="term" value="F:ATP binding"/>
    <property type="evidence" value="ECO:0007669"/>
    <property type="project" value="UniProtKB-UniRule"/>
</dbReference>
<dbReference type="FunFam" id="1.10.510.10:FF:000018">
    <property type="entry name" value="Receptor protein serine/threonine kinase"/>
    <property type="match status" value="1"/>
</dbReference>
<dbReference type="PANTHER" id="PTHR23255">
    <property type="entry name" value="TRANSFORMING GROWTH FACTOR-BETA RECEPTOR TYPE I AND II"/>
    <property type="match status" value="1"/>
</dbReference>
<evidence type="ECO:0000256" key="16">
    <source>
        <dbReference type="ARBA" id="ARBA00023136"/>
    </source>
</evidence>
<dbReference type="GO" id="GO:0046872">
    <property type="term" value="F:metal ion binding"/>
    <property type="evidence" value="ECO:0007669"/>
    <property type="project" value="UniProtKB-KW"/>
</dbReference>
<dbReference type="GO" id="GO:0005886">
    <property type="term" value="C:plasma membrane"/>
    <property type="evidence" value="ECO:0007669"/>
    <property type="project" value="TreeGrafter"/>
</dbReference>
<evidence type="ECO:0000313" key="24">
    <source>
        <dbReference type="Proteomes" id="UP000678499"/>
    </source>
</evidence>
<dbReference type="InterPro" id="IPR000719">
    <property type="entry name" value="Prot_kinase_dom"/>
</dbReference>
<keyword evidence="9" id="KW-0479">Metal-binding</keyword>
<evidence type="ECO:0000256" key="4">
    <source>
        <dbReference type="ARBA" id="ARBA00009605"/>
    </source>
</evidence>
<dbReference type="GO" id="GO:0043235">
    <property type="term" value="C:receptor complex"/>
    <property type="evidence" value="ECO:0007669"/>
    <property type="project" value="TreeGrafter"/>
</dbReference>
<dbReference type="PROSITE" id="PS51256">
    <property type="entry name" value="GS"/>
    <property type="match status" value="1"/>
</dbReference>
<keyword evidence="13 18" id="KW-0067">ATP-binding</keyword>
<dbReference type="PANTHER" id="PTHR23255:SF71">
    <property type="entry name" value="RECEPTOR PROTEIN SERINE_THREONINE KINASE"/>
    <property type="match status" value="1"/>
</dbReference>
<keyword evidence="17" id="KW-0675">Receptor</keyword>
<feature type="signal peptide" evidence="20">
    <location>
        <begin position="1"/>
        <end position="21"/>
    </location>
</feature>
<comment type="cofactor">
    <cofactor evidence="1">
        <name>Mn(2+)</name>
        <dbReference type="ChEBI" id="CHEBI:29035"/>
    </cofactor>
</comment>
<dbReference type="GO" id="GO:0004675">
    <property type="term" value="F:transmembrane receptor protein serine/threonine kinase activity"/>
    <property type="evidence" value="ECO:0007669"/>
    <property type="project" value="UniProtKB-EC"/>
</dbReference>
<evidence type="ECO:0000256" key="12">
    <source>
        <dbReference type="ARBA" id="ARBA00022777"/>
    </source>
</evidence>
<evidence type="ECO:0000256" key="3">
    <source>
        <dbReference type="ARBA" id="ARBA00004479"/>
    </source>
</evidence>
<proteinExistence type="inferred from homology"/>
<dbReference type="SUPFAM" id="SSF57302">
    <property type="entry name" value="Snake toxin-like"/>
    <property type="match status" value="1"/>
</dbReference>
<comment type="similarity">
    <text evidence="4">Belongs to the protein kinase superfamily. TKL Ser/Thr protein kinase family. TGFB receptor subfamily.</text>
</comment>
<evidence type="ECO:0000256" key="6">
    <source>
        <dbReference type="ARBA" id="ARBA00022527"/>
    </source>
</evidence>
<evidence type="ECO:0000256" key="2">
    <source>
        <dbReference type="ARBA" id="ARBA00001946"/>
    </source>
</evidence>
<evidence type="ECO:0000256" key="9">
    <source>
        <dbReference type="ARBA" id="ARBA00022723"/>
    </source>
</evidence>
<dbReference type="PROSITE" id="PS50011">
    <property type="entry name" value="PROTEIN_KINASE_DOM"/>
    <property type="match status" value="1"/>
</dbReference>
<evidence type="ECO:0000256" key="18">
    <source>
        <dbReference type="PROSITE-ProRule" id="PRU10141"/>
    </source>
</evidence>
<evidence type="ECO:0000256" key="7">
    <source>
        <dbReference type="ARBA" id="ARBA00022679"/>
    </source>
</evidence>
<evidence type="ECO:0000256" key="10">
    <source>
        <dbReference type="ARBA" id="ARBA00022729"/>
    </source>
</evidence>
<dbReference type="Gene3D" id="3.30.200.20">
    <property type="entry name" value="Phosphorylase Kinase, domain 1"/>
    <property type="match status" value="1"/>
</dbReference>
<evidence type="ECO:0000256" key="11">
    <source>
        <dbReference type="ARBA" id="ARBA00022741"/>
    </source>
</evidence>
<evidence type="ECO:0000259" key="22">
    <source>
        <dbReference type="PROSITE" id="PS51256"/>
    </source>
</evidence>
<comment type="cofactor">
    <cofactor evidence="2">
        <name>Mg(2+)</name>
        <dbReference type="ChEBI" id="CHEBI:18420"/>
    </cofactor>
</comment>
<dbReference type="SMART" id="SM00467">
    <property type="entry name" value="GS"/>
    <property type="match status" value="1"/>
</dbReference>
<dbReference type="Pfam" id="PF07714">
    <property type="entry name" value="PK_Tyr_Ser-Thr"/>
    <property type="match status" value="1"/>
</dbReference>
<sequence length="559" mass="62733">MKNRFVIACAFFFAILHLSQSLECYCESCENQRCSTDGKCQVTIHRKSQDGALFKSYQCIDRVKLQPPENPIMCYSPEKNNHVYKVKCCDGDFCNREVDMTLATPPPDVAIAWSRSRQAAPSDDDRIVLRKWEMTLLIAGSCFLVLWAVVGAMYIWNVRRKLVRAKPDSTYHRVDVRPQRRPVGKSCLSLLRKMKNRTNEETPVCPETGSVSCDAVPWSSSGAGLPLLVQRSVARQIALIEVVGQGRFGEVWRGHWHGEDVAVKIFSSREEKSWQREVELYQTASLRHAHLLGFIAADNKDSGTWTQLWLVTDFHPFGSLYDYLANNQLDCNVTLKMALSIATGLAHLHMEIVGTQGKPAIAHRDLKSRNVLVKSDLTCAIADLGLAVRHNSSSDTVDLPAPSQRQGTKRYMAPEVLDETINLSCFEAFRRADVYALGLVLWELGRRCSDGVNGACEDRQLPYFDQVPSDPSIEDMRKVVCLDRQRPGIPSRWDDTPLLVGLARIMKECWYHNAAARLTSFRIKKMLAGLNDASARSVGKYVETASWGIESHSSSGCSV</sequence>
<dbReference type="InterPro" id="IPR001245">
    <property type="entry name" value="Ser-Thr/Tyr_kinase_cat_dom"/>
</dbReference>
<dbReference type="InterPro" id="IPR017441">
    <property type="entry name" value="Protein_kinase_ATP_BS"/>
</dbReference>
<evidence type="ECO:0000256" key="5">
    <source>
        <dbReference type="ARBA" id="ARBA00012401"/>
    </source>
</evidence>
<dbReference type="InterPro" id="IPR003605">
    <property type="entry name" value="GS_dom"/>
</dbReference>
<feature type="domain" description="GS" evidence="22">
    <location>
        <begin position="206"/>
        <end position="236"/>
    </location>
</feature>
<dbReference type="OrthoDB" id="69842at2759"/>
<evidence type="ECO:0000256" key="19">
    <source>
        <dbReference type="SAM" id="Phobius"/>
    </source>
</evidence>
<comment type="subcellular location">
    <subcellularLocation>
        <location evidence="3">Membrane</location>
        <topology evidence="3">Single-pass type I membrane protein</topology>
    </subcellularLocation>
</comment>
<dbReference type="InterPro" id="IPR000333">
    <property type="entry name" value="TGFB_receptor"/>
</dbReference>
<keyword evidence="12" id="KW-0418">Kinase</keyword>
<reference evidence="23" key="1">
    <citation type="submission" date="2020-11" db="EMBL/GenBank/DDBJ databases">
        <authorList>
            <person name="Tran Van P."/>
        </authorList>
    </citation>
    <scope>NUCLEOTIDE SEQUENCE</scope>
</reference>
<feature type="domain" description="Protein kinase" evidence="21">
    <location>
        <begin position="237"/>
        <end position="530"/>
    </location>
</feature>
<evidence type="ECO:0000256" key="14">
    <source>
        <dbReference type="ARBA" id="ARBA00022842"/>
    </source>
</evidence>
<dbReference type="InterPro" id="IPR000472">
    <property type="entry name" value="Activin_recp"/>
</dbReference>
<dbReference type="PROSITE" id="PS00107">
    <property type="entry name" value="PROTEIN_KINASE_ATP"/>
    <property type="match status" value="1"/>
</dbReference>
<feature type="chain" id="PRO_5036209959" description="receptor protein serine/threonine kinase" evidence="20">
    <location>
        <begin position="22"/>
        <end position="559"/>
    </location>
</feature>
<dbReference type="Pfam" id="PF01064">
    <property type="entry name" value="Activin_recp"/>
    <property type="match status" value="1"/>
</dbReference>
<dbReference type="SMART" id="SM00220">
    <property type="entry name" value="S_TKc"/>
    <property type="match status" value="1"/>
</dbReference>
<keyword evidence="15 19" id="KW-1133">Transmembrane helix</keyword>
<dbReference type="GO" id="GO:0006950">
    <property type="term" value="P:response to stress"/>
    <property type="evidence" value="ECO:0007669"/>
    <property type="project" value="UniProtKB-ARBA"/>
</dbReference>
<keyword evidence="14" id="KW-0460">Magnesium</keyword>
<dbReference type="EMBL" id="OA882278">
    <property type="protein sequence ID" value="CAD7274370.1"/>
    <property type="molecule type" value="Genomic_DNA"/>
</dbReference>
<evidence type="ECO:0000256" key="1">
    <source>
        <dbReference type="ARBA" id="ARBA00001936"/>
    </source>
</evidence>
<evidence type="ECO:0000256" key="15">
    <source>
        <dbReference type="ARBA" id="ARBA00022989"/>
    </source>
</evidence>
<evidence type="ECO:0000259" key="21">
    <source>
        <dbReference type="PROSITE" id="PS50011"/>
    </source>
</evidence>
<evidence type="ECO:0000256" key="17">
    <source>
        <dbReference type="ARBA" id="ARBA00023170"/>
    </source>
</evidence>
<keyword evidence="6" id="KW-0723">Serine/threonine-protein kinase</keyword>
<evidence type="ECO:0000256" key="13">
    <source>
        <dbReference type="ARBA" id="ARBA00022840"/>
    </source>
</evidence>
<keyword evidence="8 19" id="KW-0812">Transmembrane</keyword>
<dbReference type="Gene3D" id="2.10.60.10">
    <property type="entry name" value="CD59"/>
    <property type="match status" value="1"/>
</dbReference>